<dbReference type="SUPFAM" id="SSF53822">
    <property type="entry name" value="Periplasmic binding protein-like I"/>
    <property type="match status" value="1"/>
</dbReference>
<evidence type="ECO:0000313" key="5">
    <source>
        <dbReference type="EMBL" id="HJB11468.1"/>
    </source>
</evidence>
<evidence type="ECO:0000256" key="2">
    <source>
        <dbReference type="ARBA" id="ARBA00023125"/>
    </source>
</evidence>
<evidence type="ECO:0000259" key="4">
    <source>
        <dbReference type="PROSITE" id="PS50932"/>
    </source>
</evidence>
<dbReference type="GO" id="GO:0000976">
    <property type="term" value="F:transcription cis-regulatory region binding"/>
    <property type="evidence" value="ECO:0007669"/>
    <property type="project" value="TreeGrafter"/>
</dbReference>
<evidence type="ECO:0000256" key="3">
    <source>
        <dbReference type="ARBA" id="ARBA00023163"/>
    </source>
</evidence>
<gene>
    <name evidence="5" type="ORF">H9786_13260</name>
</gene>
<dbReference type="GO" id="GO:0003700">
    <property type="term" value="F:DNA-binding transcription factor activity"/>
    <property type="evidence" value="ECO:0007669"/>
    <property type="project" value="TreeGrafter"/>
</dbReference>
<accession>A0A9D2RQ12</accession>
<evidence type="ECO:0000256" key="1">
    <source>
        <dbReference type="ARBA" id="ARBA00023015"/>
    </source>
</evidence>
<dbReference type="PANTHER" id="PTHR30146">
    <property type="entry name" value="LACI-RELATED TRANSCRIPTIONAL REPRESSOR"/>
    <property type="match status" value="1"/>
</dbReference>
<comment type="caution">
    <text evidence="5">The sequence shown here is derived from an EMBL/GenBank/DDBJ whole genome shotgun (WGS) entry which is preliminary data.</text>
</comment>
<dbReference type="InterPro" id="IPR046335">
    <property type="entry name" value="LacI/GalR-like_sensor"/>
</dbReference>
<dbReference type="InterPro" id="IPR000843">
    <property type="entry name" value="HTH_LacI"/>
</dbReference>
<dbReference type="Gene3D" id="3.40.50.2300">
    <property type="match status" value="2"/>
</dbReference>
<name>A0A9D2RQ12_9MICO</name>
<protein>
    <submittedName>
        <fullName evidence="5">LacI family transcriptional regulator</fullName>
    </submittedName>
</protein>
<dbReference type="SUPFAM" id="SSF47413">
    <property type="entry name" value="lambda repressor-like DNA-binding domains"/>
    <property type="match status" value="1"/>
</dbReference>
<reference evidence="5" key="1">
    <citation type="journal article" date="2021" name="PeerJ">
        <title>Extensive microbial diversity within the chicken gut microbiome revealed by metagenomics and culture.</title>
        <authorList>
            <person name="Gilroy R."/>
            <person name="Ravi A."/>
            <person name="Getino M."/>
            <person name="Pursley I."/>
            <person name="Horton D.L."/>
            <person name="Alikhan N.F."/>
            <person name="Baker D."/>
            <person name="Gharbi K."/>
            <person name="Hall N."/>
            <person name="Watson M."/>
            <person name="Adriaenssens E.M."/>
            <person name="Foster-Nyarko E."/>
            <person name="Jarju S."/>
            <person name="Secka A."/>
            <person name="Antonio M."/>
            <person name="Oren A."/>
            <person name="Chaudhuri R.R."/>
            <person name="La Ragione R."/>
            <person name="Hildebrand F."/>
            <person name="Pallen M.J."/>
        </authorList>
    </citation>
    <scope>NUCLEOTIDE SEQUENCE</scope>
    <source>
        <strain evidence="5">ChiHjej13B12-24818</strain>
    </source>
</reference>
<dbReference type="InterPro" id="IPR010982">
    <property type="entry name" value="Lambda_DNA-bd_dom_sf"/>
</dbReference>
<keyword evidence="3" id="KW-0804">Transcription</keyword>
<dbReference type="InterPro" id="IPR028082">
    <property type="entry name" value="Peripla_BP_I"/>
</dbReference>
<dbReference type="EMBL" id="DWZH01000103">
    <property type="protein sequence ID" value="HJB11468.1"/>
    <property type="molecule type" value="Genomic_DNA"/>
</dbReference>
<dbReference type="Gene3D" id="1.10.260.40">
    <property type="entry name" value="lambda repressor-like DNA-binding domains"/>
    <property type="match status" value="1"/>
</dbReference>
<dbReference type="PANTHER" id="PTHR30146:SF155">
    <property type="entry name" value="ALANINE RACEMASE"/>
    <property type="match status" value="1"/>
</dbReference>
<proteinExistence type="predicted"/>
<dbReference type="CDD" id="cd06267">
    <property type="entry name" value="PBP1_LacI_sugar_binding-like"/>
    <property type="match status" value="1"/>
</dbReference>
<dbReference type="Pfam" id="PF00356">
    <property type="entry name" value="LacI"/>
    <property type="match status" value="1"/>
</dbReference>
<keyword evidence="2" id="KW-0238">DNA-binding</keyword>
<reference evidence="5" key="2">
    <citation type="submission" date="2021-04" db="EMBL/GenBank/DDBJ databases">
        <authorList>
            <person name="Gilroy R."/>
        </authorList>
    </citation>
    <scope>NUCLEOTIDE SEQUENCE</scope>
    <source>
        <strain evidence="5">ChiHjej13B12-24818</strain>
    </source>
</reference>
<organism evidence="5 6">
    <name type="scientific">Candidatus Brachybacterium merdavium</name>
    <dbReference type="NCBI Taxonomy" id="2838513"/>
    <lineage>
        <taxon>Bacteria</taxon>
        <taxon>Bacillati</taxon>
        <taxon>Actinomycetota</taxon>
        <taxon>Actinomycetes</taxon>
        <taxon>Micrococcales</taxon>
        <taxon>Dermabacteraceae</taxon>
        <taxon>Brachybacterium</taxon>
    </lineage>
</organism>
<evidence type="ECO:0000313" key="6">
    <source>
        <dbReference type="Proteomes" id="UP000823823"/>
    </source>
</evidence>
<keyword evidence="1" id="KW-0805">Transcription regulation</keyword>
<dbReference type="Proteomes" id="UP000823823">
    <property type="component" value="Unassembled WGS sequence"/>
</dbReference>
<dbReference type="SMART" id="SM00354">
    <property type="entry name" value="HTH_LACI"/>
    <property type="match status" value="1"/>
</dbReference>
<feature type="domain" description="HTH lacI-type" evidence="4">
    <location>
        <begin position="7"/>
        <end position="61"/>
    </location>
</feature>
<sequence>MAEPHKVTIGDVARHAGVSKGTVSLAYSGKRPVSPETRRRVFAAAEQLKWTASHRARALATSRTGTIGLVVARDPDVLATDPFFAKFIGGCESVLAEHGMGLMLHAVTSKEAELAVYERLASGRVDGVILLDVEVDDHRFALVQQLGLPAVVLSAHRPEPGETSGLPTVYSDDSAAIGEIVDLLVDAGHTRIAHVAGPLRYIHGRVRRETFTAAMHDRGLDASLVVEGDFTASSGRDTTARLLDRDEPPTAIVYANDMMAIAGLSLARSRGVLVPEELSVTGYDDSELSAHLSPPLTTVATGAVERGAIAMRALLAALASEVPEDVLADHTTVVRRGSIAAPPRATTRTVPTGVHR</sequence>
<dbReference type="PROSITE" id="PS50932">
    <property type="entry name" value="HTH_LACI_2"/>
    <property type="match status" value="1"/>
</dbReference>
<dbReference type="CDD" id="cd01392">
    <property type="entry name" value="HTH_LacI"/>
    <property type="match status" value="1"/>
</dbReference>
<dbReference type="AlphaFoldDB" id="A0A9D2RQ12"/>
<dbReference type="Pfam" id="PF13377">
    <property type="entry name" value="Peripla_BP_3"/>
    <property type="match status" value="1"/>
</dbReference>